<dbReference type="EMBL" id="CP002042">
    <property type="protein sequence ID" value="ADH62878.1"/>
    <property type="molecule type" value="Genomic_DNA"/>
</dbReference>
<dbReference type="SUPFAM" id="SSF55729">
    <property type="entry name" value="Acyl-CoA N-acyltransferases (Nat)"/>
    <property type="match status" value="1"/>
</dbReference>
<organism evidence="2 3">
    <name type="scientific">Allomeiothermus silvanus (strain ATCC 700542 / DSM 9946 / NBRC 106475 / NCIMB 13440 / VI-R2)</name>
    <name type="common">Thermus silvanus</name>
    <dbReference type="NCBI Taxonomy" id="526227"/>
    <lineage>
        <taxon>Bacteria</taxon>
        <taxon>Thermotogati</taxon>
        <taxon>Deinococcota</taxon>
        <taxon>Deinococci</taxon>
        <taxon>Thermales</taxon>
        <taxon>Thermaceae</taxon>
        <taxon>Allomeiothermus</taxon>
    </lineage>
</organism>
<dbReference type="HOGENOM" id="CLU_125872_0_0_0"/>
<evidence type="ECO:0000313" key="3">
    <source>
        <dbReference type="Proteomes" id="UP000001916"/>
    </source>
</evidence>
<proteinExistence type="predicted"/>
<reference evidence="2 3" key="1">
    <citation type="journal article" date="2010" name="Stand. Genomic Sci.">
        <title>Complete genome sequence of Meiothermus silvanus type strain (VI-R2).</title>
        <authorList>
            <person name="Sikorski J."/>
            <person name="Tindall B.J."/>
            <person name="Lowry S."/>
            <person name="Lucas S."/>
            <person name="Nolan M."/>
            <person name="Copeland A."/>
            <person name="Glavina Del Rio T."/>
            <person name="Tice H."/>
            <person name="Cheng J.F."/>
            <person name="Han C."/>
            <person name="Pitluck S."/>
            <person name="Liolios K."/>
            <person name="Ivanova N."/>
            <person name="Mavromatis K."/>
            <person name="Mikhailova N."/>
            <person name="Pati A."/>
            <person name="Goodwin L."/>
            <person name="Chen A."/>
            <person name="Palaniappan K."/>
            <person name="Land M."/>
            <person name="Hauser L."/>
            <person name="Chang Y.J."/>
            <person name="Jeffries C.D."/>
            <person name="Rohde M."/>
            <person name="Goker M."/>
            <person name="Woyke T."/>
            <person name="Bristow J."/>
            <person name="Eisen J.A."/>
            <person name="Markowitz V."/>
            <person name="Hugenholtz P."/>
            <person name="Kyrpides N.C."/>
            <person name="Klenk H.P."/>
            <person name="Lapidus A."/>
        </authorList>
    </citation>
    <scope>NUCLEOTIDE SEQUENCE [LARGE SCALE GENOMIC DNA]</scope>
    <source>
        <strain evidence="3">ATCC 700542 / DSM 9946 / VI-R2</strain>
    </source>
</reference>
<dbReference type="GO" id="GO:0016747">
    <property type="term" value="F:acyltransferase activity, transferring groups other than amino-acyl groups"/>
    <property type="evidence" value="ECO:0007669"/>
    <property type="project" value="InterPro"/>
</dbReference>
<dbReference type="PROSITE" id="PS51186">
    <property type="entry name" value="GNAT"/>
    <property type="match status" value="1"/>
</dbReference>
<sequence>MAVFQRNSWRSALVQSEQAMKTAARLELIAVDPDSAPVIHQLYQKSPTYFRLIGMEIPTLGDVEREVEALAHDPQRRCCLVAAPVHKEQHRVIGYLDYKLHYPEPMAATISLLLIDEEHQGQGFGSLALEHLESLLSGDLRRLYAVVYGNNLAAQRFWEARGFRHFKDGGPSLRWYVKELQ</sequence>
<feature type="domain" description="N-acetyltransferase" evidence="1">
    <location>
        <begin position="26"/>
        <end position="181"/>
    </location>
</feature>
<protein>
    <submittedName>
        <fullName evidence="2">GCN5-related N-acetyltransferase</fullName>
    </submittedName>
</protein>
<gene>
    <name evidence="2" type="ordered locus">Mesil_0969</name>
</gene>
<dbReference type="InterPro" id="IPR000182">
    <property type="entry name" value="GNAT_dom"/>
</dbReference>
<dbReference type="Pfam" id="PF00583">
    <property type="entry name" value="Acetyltransf_1"/>
    <property type="match status" value="1"/>
</dbReference>
<dbReference type="KEGG" id="msv:Mesil_0969"/>
<evidence type="ECO:0000313" key="2">
    <source>
        <dbReference type="EMBL" id="ADH62878.1"/>
    </source>
</evidence>
<dbReference type="Proteomes" id="UP000001916">
    <property type="component" value="Chromosome"/>
</dbReference>
<keyword evidence="3" id="KW-1185">Reference proteome</keyword>
<evidence type="ECO:0000259" key="1">
    <source>
        <dbReference type="PROSITE" id="PS51186"/>
    </source>
</evidence>
<name>D7BCJ3_ALLS1</name>
<dbReference type="eggNOG" id="COG1670">
    <property type="taxonomic scope" value="Bacteria"/>
</dbReference>
<dbReference type="InterPro" id="IPR016181">
    <property type="entry name" value="Acyl_CoA_acyltransferase"/>
</dbReference>
<dbReference type="AlphaFoldDB" id="D7BCJ3"/>
<dbReference type="Gene3D" id="3.40.630.30">
    <property type="match status" value="1"/>
</dbReference>
<dbReference type="STRING" id="526227.Mesil_0969"/>
<dbReference type="CDD" id="cd04301">
    <property type="entry name" value="NAT_SF"/>
    <property type="match status" value="1"/>
</dbReference>
<accession>D7BCJ3</accession>